<protein>
    <recommendedName>
        <fullName evidence="2 5">peptidylprolyl isomerase</fullName>
        <ecNumber evidence="2 5">5.2.1.8</ecNumber>
    </recommendedName>
</protein>
<dbReference type="InterPro" id="IPR001179">
    <property type="entry name" value="PPIase_FKBP_dom"/>
</dbReference>
<dbReference type="EC" id="5.2.1.8" evidence="2 5"/>
<dbReference type="Proteomes" id="UP000789595">
    <property type="component" value="Unassembled WGS sequence"/>
</dbReference>
<dbReference type="AlphaFoldDB" id="A0A8J2SYW3"/>
<feature type="domain" description="PPIase FKBP-type" evidence="6">
    <location>
        <begin position="69"/>
        <end position="160"/>
    </location>
</feature>
<keyword evidence="8" id="KW-1185">Reference proteome</keyword>
<name>A0A8J2SYW3_9STRA</name>
<dbReference type="EMBL" id="CAKKNE010000005">
    <property type="protein sequence ID" value="CAH0376482.1"/>
    <property type="molecule type" value="Genomic_DNA"/>
</dbReference>
<evidence type="ECO:0000256" key="4">
    <source>
        <dbReference type="ARBA" id="ARBA00023235"/>
    </source>
</evidence>
<dbReference type="FunFam" id="3.10.50.40:FF:000006">
    <property type="entry name" value="Peptidyl-prolyl cis-trans isomerase"/>
    <property type="match status" value="1"/>
</dbReference>
<evidence type="ECO:0000259" key="6">
    <source>
        <dbReference type="PROSITE" id="PS50059"/>
    </source>
</evidence>
<dbReference type="InterPro" id="IPR046357">
    <property type="entry name" value="PPIase_dom_sf"/>
</dbReference>
<evidence type="ECO:0000256" key="3">
    <source>
        <dbReference type="ARBA" id="ARBA00023110"/>
    </source>
</evidence>
<evidence type="ECO:0000256" key="5">
    <source>
        <dbReference type="PROSITE-ProRule" id="PRU00277"/>
    </source>
</evidence>
<comment type="catalytic activity">
    <reaction evidence="1 5">
        <text>[protein]-peptidylproline (omega=180) = [protein]-peptidylproline (omega=0)</text>
        <dbReference type="Rhea" id="RHEA:16237"/>
        <dbReference type="Rhea" id="RHEA-COMP:10747"/>
        <dbReference type="Rhea" id="RHEA-COMP:10748"/>
        <dbReference type="ChEBI" id="CHEBI:83833"/>
        <dbReference type="ChEBI" id="CHEBI:83834"/>
        <dbReference type="EC" id="5.2.1.8"/>
    </reaction>
</comment>
<sequence>MPRLAHLALATTAAALRPVTRRNLGPAGLGLATGLAYRQHAVAADFQKTGSGLQYLDLKEGTGATPEPGQTVQVHYNGWLDDFGDAGRKFDSSLDRGRPLSFAVGTGRVIKGWDEALLTMKVGGKRRVIIPPELGYGSKGIGPIPGGATLYFEMNLMAVK</sequence>
<dbReference type="PROSITE" id="PS50059">
    <property type="entry name" value="FKBP_PPIASE"/>
    <property type="match status" value="1"/>
</dbReference>
<gene>
    <name evidence="7" type="ORF">PECAL_5P10750</name>
</gene>
<dbReference type="GO" id="GO:0003755">
    <property type="term" value="F:peptidyl-prolyl cis-trans isomerase activity"/>
    <property type="evidence" value="ECO:0007669"/>
    <property type="project" value="UniProtKB-KW"/>
</dbReference>
<evidence type="ECO:0000313" key="7">
    <source>
        <dbReference type="EMBL" id="CAH0376482.1"/>
    </source>
</evidence>
<reference evidence="7" key="1">
    <citation type="submission" date="2021-11" db="EMBL/GenBank/DDBJ databases">
        <authorList>
            <consortium name="Genoscope - CEA"/>
            <person name="William W."/>
        </authorList>
    </citation>
    <scope>NUCLEOTIDE SEQUENCE</scope>
</reference>
<dbReference type="Gene3D" id="3.10.50.40">
    <property type="match status" value="1"/>
</dbReference>
<dbReference type="PANTHER" id="PTHR43811:SF19">
    <property type="entry name" value="39 KDA FK506-BINDING NUCLEAR PROTEIN"/>
    <property type="match status" value="1"/>
</dbReference>
<proteinExistence type="predicted"/>
<evidence type="ECO:0000256" key="1">
    <source>
        <dbReference type="ARBA" id="ARBA00000971"/>
    </source>
</evidence>
<accession>A0A8J2SYW3</accession>
<keyword evidence="3 5" id="KW-0697">Rotamase</keyword>
<evidence type="ECO:0000313" key="8">
    <source>
        <dbReference type="Proteomes" id="UP000789595"/>
    </source>
</evidence>
<comment type="caution">
    <text evidence="7">The sequence shown here is derived from an EMBL/GenBank/DDBJ whole genome shotgun (WGS) entry which is preliminary data.</text>
</comment>
<organism evidence="7 8">
    <name type="scientific">Pelagomonas calceolata</name>
    <dbReference type="NCBI Taxonomy" id="35677"/>
    <lineage>
        <taxon>Eukaryota</taxon>
        <taxon>Sar</taxon>
        <taxon>Stramenopiles</taxon>
        <taxon>Ochrophyta</taxon>
        <taxon>Pelagophyceae</taxon>
        <taxon>Pelagomonadales</taxon>
        <taxon>Pelagomonadaceae</taxon>
        <taxon>Pelagomonas</taxon>
    </lineage>
</organism>
<dbReference type="SUPFAM" id="SSF54534">
    <property type="entry name" value="FKBP-like"/>
    <property type="match status" value="1"/>
</dbReference>
<keyword evidence="4 5" id="KW-0413">Isomerase</keyword>
<dbReference type="Pfam" id="PF00254">
    <property type="entry name" value="FKBP_C"/>
    <property type="match status" value="1"/>
</dbReference>
<dbReference type="PANTHER" id="PTHR43811">
    <property type="entry name" value="FKBP-TYPE PEPTIDYL-PROLYL CIS-TRANS ISOMERASE FKPA"/>
    <property type="match status" value="1"/>
</dbReference>
<dbReference type="OrthoDB" id="1902587at2759"/>
<evidence type="ECO:0000256" key="2">
    <source>
        <dbReference type="ARBA" id="ARBA00013194"/>
    </source>
</evidence>